<organism evidence="2 3">
    <name type="scientific">Theileria orientalis</name>
    <dbReference type="NCBI Taxonomy" id="68886"/>
    <lineage>
        <taxon>Eukaryota</taxon>
        <taxon>Sar</taxon>
        <taxon>Alveolata</taxon>
        <taxon>Apicomplexa</taxon>
        <taxon>Aconoidasida</taxon>
        <taxon>Piroplasmida</taxon>
        <taxon>Theileriidae</taxon>
        <taxon>Theileria</taxon>
    </lineage>
</organism>
<proteinExistence type="predicted"/>
<evidence type="ECO:0000313" key="3">
    <source>
        <dbReference type="Proteomes" id="UP000244811"/>
    </source>
</evidence>
<evidence type="ECO:0000313" key="2">
    <source>
        <dbReference type="EMBL" id="UKK00441.2"/>
    </source>
</evidence>
<name>A0A976QS54_THEOR</name>
<gene>
    <name evidence="2" type="ORF">MACK_000513</name>
</gene>
<feature type="region of interest" description="Disordered" evidence="1">
    <location>
        <begin position="579"/>
        <end position="599"/>
    </location>
</feature>
<evidence type="ECO:0000256" key="1">
    <source>
        <dbReference type="SAM" id="MobiDB-lite"/>
    </source>
</evidence>
<reference evidence="2" key="1">
    <citation type="submission" date="2022-07" db="EMBL/GenBank/DDBJ databases">
        <title>Evaluation of T. orientalis genome assembly methods using nanopore sequencing and analysis of variation between genomes.</title>
        <authorList>
            <person name="Yam J."/>
            <person name="Micallef M.L."/>
            <person name="Liu M."/>
            <person name="Djordjevic S.P."/>
            <person name="Bogema D.R."/>
            <person name="Jenkins C."/>
        </authorList>
    </citation>
    <scope>NUCLEOTIDE SEQUENCE</scope>
    <source>
        <strain evidence="2">Goon Nure</strain>
    </source>
</reference>
<sequence>MVSSRKVQSFTNKAKKGKLNVSKTVPKASLTKKTVKRRRKNDKEEVKKEEEKEKNDLLDYFGVDLGEFGQKIYEWLWPEGNPCQKKEKEALESMTMYNRFLESRLISNREKKTFDHYNKFVHNYILHNYADEKFVNIYKRLAFHMRITPRILYREVGAITGKFGINILDPNEDEMNKETREDILCLRRIKFEAYTLVGAKLLRYTMMFLLRYIRLGIPSEVRLRVLSDIVKREYMSKASSMVCNQVDYGDNKENPINQTYPIRSSFETQGYPYSDEPFYREEDEKMESRWTPKDLVDEEVYKSLNKKNKAKLVCVAAALHPEYALQIVKNIAYAAGYRSERELLQNFTLKSNFTSRGAKAFIKKLNEELEAHEKLREAARLYRRWKTGPESLKEATDILVNVPQIAGLMKRHLESGHRIMPLKRAKMILRLVRGEVELQPEDMTLWDVLKRLISRRVMNAPSRVYKQVAKQVLALGNYLNPKLKSEMESRGIKTEGLYEHTEYEEEEEGLEKVEKLSREERIELAKKIRTNVKSIWLKNSNYSFEDTGLYLIDALSAAAGYGSLTNVLTIVSMLSKKPENRLEKHSRQPGPEFEHSPRLEFKDFRNVRAKWSHTPQVQ</sequence>
<feature type="compositionally biased region" description="Polar residues" evidence="1">
    <location>
        <begin position="1"/>
        <end position="12"/>
    </location>
</feature>
<dbReference type="EMBL" id="CP056069">
    <property type="protein sequence ID" value="UKK00441.2"/>
    <property type="molecule type" value="Genomic_DNA"/>
</dbReference>
<feature type="region of interest" description="Disordered" evidence="1">
    <location>
        <begin position="1"/>
        <end position="49"/>
    </location>
</feature>
<dbReference type="AlphaFoldDB" id="A0A976QS54"/>
<protein>
    <submittedName>
        <fullName evidence="2">Uncharacterized protein</fullName>
    </submittedName>
</protein>
<accession>A0A976QS54</accession>
<dbReference type="Proteomes" id="UP000244811">
    <property type="component" value="Chromosome 1"/>
</dbReference>